<organism evidence="1">
    <name type="scientific">Anguilla anguilla</name>
    <name type="common">European freshwater eel</name>
    <name type="synonym">Muraena anguilla</name>
    <dbReference type="NCBI Taxonomy" id="7936"/>
    <lineage>
        <taxon>Eukaryota</taxon>
        <taxon>Metazoa</taxon>
        <taxon>Chordata</taxon>
        <taxon>Craniata</taxon>
        <taxon>Vertebrata</taxon>
        <taxon>Euteleostomi</taxon>
        <taxon>Actinopterygii</taxon>
        <taxon>Neopterygii</taxon>
        <taxon>Teleostei</taxon>
        <taxon>Anguilliformes</taxon>
        <taxon>Anguillidae</taxon>
        <taxon>Anguilla</taxon>
    </lineage>
</organism>
<sequence>MAVSLETSPNAIQGVGFPHLGVPGLEPAGEGGRLKALFDGGYGHPAAARRIAVHILFGYFWSSCFLNLIGFIANPEEDLFPCVQQHDIISCQVGLGEVSWNLLSDEPASLVGAAEQARGFGRLLQTLGSLVVFLPSQGRPESSWFLAL</sequence>
<proteinExistence type="predicted"/>
<reference evidence="1" key="2">
    <citation type="journal article" date="2015" name="Fish Shellfish Immunol.">
        <title>Early steps in the European eel (Anguilla anguilla)-Vibrio vulnificus interaction in the gills: Role of the RtxA13 toxin.</title>
        <authorList>
            <person name="Callol A."/>
            <person name="Pajuelo D."/>
            <person name="Ebbesson L."/>
            <person name="Teles M."/>
            <person name="MacKenzie S."/>
            <person name="Amaro C."/>
        </authorList>
    </citation>
    <scope>NUCLEOTIDE SEQUENCE</scope>
</reference>
<evidence type="ECO:0000313" key="1">
    <source>
        <dbReference type="EMBL" id="JAH94310.1"/>
    </source>
</evidence>
<reference evidence="1" key="1">
    <citation type="submission" date="2014-11" db="EMBL/GenBank/DDBJ databases">
        <authorList>
            <person name="Amaro Gonzalez C."/>
        </authorList>
    </citation>
    <scope>NUCLEOTIDE SEQUENCE</scope>
</reference>
<dbReference type="AlphaFoldDB" id="A0A0E9WXL2"/>
<accession>A0A0E9WXL2</accession>
<protein>
    <submittedName>
        <fullName evidence="1">Uncharacterized protein</fullName>
    </submittedName>
</protein>
<name>A0A0E9WXL2_ANGAN</name>
<dbReference type="EMBL" id="GBXM01014267">
    <property type="protein sequence ID" value="JAH94310.1"/>
    <property type="molecule type" value="Transcribed_RNA"/>
</dbReference>